<dbReference type="KEGG" id="tzo:THMIRHAT_12760"/>
<protein>
    <submittedName>
        <fullName evidence="1">Uncharacterized protein</fullName>
    </submittedName>
</protein>
<evidence type="ECO:0000313" key="1">
    <source>
        <dbReference type="EMBL" id="BBP43530.1"/>
    </source>
</evidence>
<reference evidence="2" key="1">
    <citation type="submission" date="2019-11" db="EMBL/GenBank/DDBJ databases">
        <title>Isolation and characterization of two novel species in the genus Thiomicrorhabdus.</title>
        <authorList>
            <person name="Mochizuki J."/>
            <person name="Kojima H."/>
            <person name="Fukui M."/>
        </authorList>
    </citation>
    <scope>NUCLEOTIDE SEQUENCE [LARGE SCALE GENOMIC DNA]</scope>
    <source>
        <strain evidence="2">AkT22</strain>
    </source>
</reference>
<organism evidence="1 2">
    <name type="scientific">Thiosulfativibrio zosterae</name>
    <dbReference type="NCBI Taxonomy" id="2675053"/>
    <lineage>
        <taxon>Bacteria</taxon>
        <taxon>Pseudomonadati</taxon>
        <taxon>Pseudomonadota</taxon>
        <taxon>Gammaproteobacteria</taxon>
        <taxon>Thiotrichales</taxon>
        <taxon>Piscirickettsiaceae</taxon>
        <taxon>Thiosulfativibrio</taxon>
    </lineage>
</organism>
<dbReference type="Proteomes" id="UP000501466">
    <property type="component" value="Chromosome"/>
</dbReference>
<sequence length="53" mass="6235">MSLYKIRRKILNVMLLEAYDKAQSAKEKIAAIKVLGKVNGLYPHKRKKYDHYV</sequence>
<name>A0A6F8PNG2_9GAMM</name>
<proteinExistence type="predicted"/>
<accession>A0A6F8PNG2</accession>
<keyword evidence="2" id="KW-1185">Reference proteome</keyword>
<dbReference type="AlphaFoldDB" id="A0A6F8PNG2"/>
<dbReference type="EMBL" id="AP021888">
    <property type="protein sequence ID" value="BBP43530.1"/>
    <property type="molecule type" value="Genomic_DNA"/>
</dbReference>
<evidence type="ECO:0000313" key="2">
    <source>
        <dbReference type="Proteomes" id="UP000501466"/>
    </source>
</evidence>
<gene>
    <name evidence="1" type="ORF">THMIRHAT_12760</name>
</gene>